<evidence type="ECO:0000313" key="2">
    <source>
        <dbReference type="EMBL" id="GAJ16392.1"/>
    </source>
</evidence>
<organism evidence="2">
    <name type="scientific">marine sediment metagenome</name>
    <dbReference type="NCBI Taxonomy" id="412755"/>
    <lineage>
        <taxon>unclassified sequences</taxon>
        <taxon>metagenomes</taxon>
        <taxon>ecological metagenomes</taxon>
    </lineage>
</organism>
<comment type="caution">
    <text evidence="2">The sequence shown here is derived from an EMBL/GenBank/DDBJ whole genome shotgun (WGS) entry which is preliminary data.</text>
</comment>
<evidence type="ECO:0000256" key="1">
    <source>
        <dbReference type="SAM" id="Phobius"/>
    </source>
</evidence>
<proteinExistence type="predicted"/>
<protein>
    <submittedName>
        <fullName evidence="2">Uncharacterized protein</fullName>
    </submittedName>
</protein>
<feature type="non-terminal residue" evidence="2">
    <location>
        <position position="1"/>
    </location>
</feature>
<accession>X1VEX4</accession>
<sequence>KVGFFKGFNNGSFSIFPPFFGFLMPIFMLF</sequence>
<feature type="transmembrane region" description="Helical" evidence="1">
    <location>
        <begin position="12"/>
        <end position="29"/>
    </location>
</feature>
<dbReference type="EMBL" id="BARW01042729">
    <property type="protein sequence ID" value="GAJ16392.1"/>
    <property type="molecule type" value="Genomic_DNA"/>
</dbReference>
<keyword evidence="1" id="KW-1133">Transmembrane helix</keyword>
<name>X1VEX4_9ZZZZ</name>
<gene>
    <name evidence="2" type="ORF">S12H4_63123</name>
</gene>
<dbReference type="AlphaFoldDB" id="X1VEX4"/>
<reference evidence="2" key="1">
    <citation type="journal article" date="2014" name="Front. Microbiol.">
        <title>High frequency of phylogenetically diverse reductive dehalogenase-homologous genes in deep subseafloor sedimentary metagenomes.</title>
        <authorList>
            <person name="Kawai M."/>
            <person name="Futagami T."/>
            <person name="Toyoda A."/>
            <person name="Takaki Y."/>
            <person name="Nishi S."/>
            <person name="Hori S."/>
            <person name="Arai W."/>
            <person name="Tsubouchi T."/>
            <person name="Morono Y."/>
            <person name="Uchiyama I."/>
            <person name="Ito T."/>
            <person name="Fujiyama A."/>
            <person name="Inagaki F."/>
            <person name="Takami H."/>
        </authorList>
    </citation>
    <scope>NUCLEOTIDE SEQUENCE</scope>
    <source>
        <strain evidence="2">Expedition CK06-06</strain>
    </source>
</reference>
<keyword evidence="1" id="KW-0472">Membrane</keyword>
<keyword evidence="1" id="KW-0812">Transmembrane</keyword>